<dbReference type="Proteomes" id="UP000321222">
    <property type="component" value="Chromosome"/>
</dbReference>
<organism evidence="2 3">
    <name type="scientific">Flavobacterium alkalisoli</name>
    <dbReference type="NCBI Taxonomy" id="2602769"/>
    <lineage>
        <taxon>Bacteria</taxon>
        <taxon>Pseudomonadati</taxon>
        <taxon>Bacteroidota</taxon>
        <taxon>Flavobacteriia</taxon>
        <taxon>Flavobacteriales</taxon>
        <taxon>Flavobacteriaceae</taxon>
        <taxon>Flavobacterium</taxon>
    </lineage>
</organism>
<dbReference type="OrthoDB" id="8221510at2"/>
<dbReference type="RefSeq" id="WP_147584023.1">
    <property type="nucleotide sequence ID" value="NZ_CP042831.1"/>
</dbReference>
<dbReference type="AlphaFoldDB" id="A0A5B9FZW9"/>
<dbReference type="Gene3D" id="3.40.630.30">
    <property type="match status" value="1"/>
</dbReference>
<dbReference type="KEGG" id="fak:FUA48_13555"/>
<dbReference type="SUPFAM" id="SSF55729">
    <property type="entry name" value="Acyl-CoA N-acyltransferases (Nat)"/>
    <property type="match status" value="1"/>
</dbReference>
<dbReference type="GO" id="GO:0016747">
    <property type="term" value="F:acyltransferase activity, transferring groups other than amino-acyl groups"/>
    <property type="evidence" value="ECO:0007669"/>
    <property type="project" value="InterPro"/>
</dbReference>
<accession>A0A5B9FZW9</accession>
<evidence type="ECO:0000313" key="2">
    <source>
        <dbReference type="EMBL" id="QEE50562.1"/>
    </source>
</evidence>
<dbReference type="EMBL" id="CP042831">
    <property type="protein sequence ID" value="QEE50562.1"/>
    <property type="molecule type" value="Genomic_DNA"/>
</dbReference>
<keyword evidence="2" id="KW-0808">Transferase</keyword>
<dbReference type="InterPro" id="IPR016181">
    <property type="entry name" value="Acyl_CoA_acyltransferase"/>
</dbReference>
<gene>
    <name evidence="2" type="ORF">FUA48_13555</name>
</gene>
<sequence>MLKNKLSVREIQDKDVKLIADYWFKANKEYLINMGVDIEKLPAREDFTAMLQTQLTLPYEEKKVYGVVWCVNDEPIGHSNLNPLTYGDHGFMHLHIWNTDYRNNGYGVDFIKMTLPYYFDNIKLKKVYCQPNAFNPSPNRSLEKAGFKLVKEYVTTPGSITFEQVVKLWEIKAEIK</sequence>
<reference evidence="2 3" key="1">
    <citation type="submission" date="2019-08" db="EMBL/GenBank/DDBJ databases">
        <title>Flavobacterium alkalisoli sp. nov., isolated from rhizosphere soil of Suaeda salsa.</title>
        <authorList>
            <person name="Sun J.-Q."/>
            <person name="Xu L."/>
        </authorList>
    </citation>
    <scope>NUCLEOTIDE SEQUENCE [LARGE SCALE GENOMIC DNA]</scope>
    <source>
        <strain evidence="2 3">XS-5</strain>
    </source>
</reference>
<evidence type="ECO:0000313" key="3">
    <source>
        <dbReference type="Proteomes" id="UP000321222"/>
    </source>
</evidence>
<protein>
    <submittedName>
        <fullName evidence="2">GNAT family N-acetyltransferase</fullName>
    </submittedName>
</protein>
<proteinExistence type="predicted"/>
<dbReference type="InterPro" id="IPR000182">
    <property type="entry name" value="GNAT_dom"/>
</dbReference>
<dbReference type="Pfam" id="PF13302">
    <property type="entry name" value="Acetyltransf_3"/>
    <property type="match status" value="1"/>
</dbReference>
<keyword evidence="3" id="KW-1185">Reference proteome</keyword>
<name>A0A5B9FZW9_9FLAO</name>
<evidence type="ECO:0000259" key="1">
    <source>
        <dbReference type="Pfam" id="PF13302"/>
    </source>
</evidence>
<feature type="domain" description="N-acetyltransferase" evidence="1">
    <location>
        <begin position="6"/>
        <end position="148"/>
    </location>
</feature>